<dbReference type="EMBL" id="CACRXK020030250">
    <property type="protein sequence ID" value="CAB4042504.1"/>
    <property type="molecule type" value="Genomic_DNA"/>
</dbReference>
<dbReference type="PANTHER" id="PTHR14465">
    <property type="entry name" value="IQ DOMAIN-CONTAINING PROTEIN H"/>
    <property type="match status" value="1"/>
</dbReference>
<evidence type="ECO:0000313" key="1">
    <source>
        <dbReference type="EMBL" id="CAB4042504.1"/>
    </source>
</evidence>
<proteinExistence type="predicted"/>
<dbReference type="AlphaFoldDB" id="A0A7D9K7D2"/>
<protein>
    <submittedName>
        <fullName evidence="1">Uncharacterized protein</fullName>
    </submittedName>
</protein>
<sequence length="96" mass="10761">MFSLTELPNNQEEVGKLLVRVQDDLRHLREQISNAVEGRSVEKLDLKGIEKAIERTELGVKSKASNYVQAVNNQVLTLPSLEQTVSKKRVEESSGN</sequence>
<gene>
    <name evidence="1" type="ORF">PACLA_8A084882</name>
</gene>
<organism evidence="1 2">
    <name type="scientific">Paramuricea clavata</name>
    <name type="common">Red gorgonian</name>
    <name type="synonym">Violescent sea-whip</name>
    <dbReference type="NCBI Taxonomy" id="317549"/>
    <lineage>
        <taxon>Eukaryota</taxon>
        <taxon>Metazoa</taxon>
        <taxon>Cnidaria</taxon>
        <taxon>Anthozoa</taxon>
        <taxon>Octocorallia</taxon>
        <taxon>Malacalcyonacea</taxon>
        <taxon>Plexauridae</taxon>
        <taxon>Paramuricea</taxon>
    </lineage>
</organism>
<dbReference type="PANTHER" id="PTHR14465:SF0">
    <property type="entry name" value="IQ DOMAIN-CONTAINING PROTEIN H"/>
    <property type="match status" value="1"/>
</dbReference>
<evidence type="ECO:0000313" key="2">
    <source>
        <dbReference type="Proteomes" id="UP001152795"/>
    </source>
</evidence>
<dbReference type="Proteomes" id="UP001152795">
    <property type="component" value="Unassembled WGS sequence"/>
</dbReference>
<feature type="non-terminal residue" evidence="1">
    <location>
        <position position="1"/>
    </location>
</feature>
<comment type="caution">
    <text evidence="1">The sequence shown here is derived from an EMBL/GenBank/DDBJ whole genome shotgun (WGS) entry which is preliminary data.</text>
</comment>
<dbReference type="OrthoDB" id="2117703at2759"/>
<dbReference type="InterPro" id="IPR038752">
    <property type="entry name" value="IQCH"/>
</dbReference>
<accession>A0A7D9K7D2</accession>
<name>A0A7D9K7D2_PARCT</name>
<reference evidence="1" key="1">
    <citation type="submission" date="2020-04" db="EMBL/GenBank/DDBJ databases">
        <authorList>
            <person name="Alioto T."/>
            <person name="Alioto T."/>
            <person name="Gomez Garrido J."/>
        </authorList>
    </citation>
    <scope>NUCLEOTIDE SEQUENCE</scope>
    <source>
        <strain evidence="1">A484AB</strain>
    </source>
</reference>
<keyword evidence="2" id="KW-1185">Reference proteome</keyword>